<keyword evidence="1" id="KW-0862">Zinc</keyword>
<accession>A0A7E5X3A7</accession>
<dbReference type="SMART" id="SM00343">
    <property type="entry name" value="ZnF_C2HC"/>
    <property type="match status" value="2"/>
</dbReference>
<dbReference type="PROSITE" id="PS50158">
    <property type="entry name" value="ZF_CCHC"/>
    <property type="match status" value="2"/>
</dbReference>
<sequence length="416" mass="46255">MSNPGISPFGRSQLLRRSPPPTPSPSEQHQTLGDREPPASTEPEVEYVSTPEIQKWLTSIDSIMSEVCGIVAEGKMNNDQKLRVTNLCRKVSHGTSQMAVLYQSLKQKAIQAHVTIRQLQGEQDIANSLQELRQVVAAERQSGSTSYANMVKKGEDKFVRPANLSSLAIYPNDKTQSSDDTKTLVQKIISPGELKLRVRGLKKIKNGGVIISADSKGDIEKLKTSEKLVSSGLKVEEPSKRRPRIAVVGVPVALTESEVMECIFEQNLSEKLPNTTRASFLSDVRLSHKSGKKDRPTCNYIIEVPASIRKMLINQGRIFINWTSCPVRDFTIVTRCFNCQQFGHAAKFCRETSPTCNHCGEMGHSFKECNNKSAPAQCATCKRFKRKCDHPTGDVNCPARKYAEDNYIHTIDYEGA</sequence>
<evidence type="ECO:0000256" key="1">
    <source>
        <dbReference type="PROSITE-ProRule" id="PRU00047"/>
    </source>
</evidence>
<dbReference type="GO" id="GO:0008270">
    <property type="term" value="F:zinc ion binding"/>
    <property type="evidence" value="ECO:0007669"/>
    <property type="project" value="UniProtKB-KW"/>
</dbReference>
<dbReference type="InParanoid" id="A0A7E5X3A7"/>
<name>A0A7E5X3A7_TRINI</name>
<dbReference type="InterPro" id="IPR036875">
    <property type="entry name" value="Znf_CCHC_sf"/>
</dbReference>
<dbReference type="Proteomes" id="UP000322000">
    <property type="component" value="Unplaced"/>
</dbReference>
<organism evidence="4 5">
    <name type="scientific">Trichoplusia ni</name>
    <name type="common">Cabbage looper</name>
    <dbReference type="NCBI Taxonomy" id="7111"/>
    <lineage>
        <taxon>Eukaryota</taxon>
        <taxon>Metazoa</taxon>
        <taxon>Ecdysozoa</taxon>
        <taxon>Arthropoda</taxon>
        <taxon>Hexapoda</taxon>
        <taxon>Insecta</taxon>
        <taxon>Pterygota</taxon>
        <taxon>Neoptera</taxon>
        <taxon>Endopterygota</taxon>
        <taxon>Lepidoptera</taxon>
        <taxon>Glossata</taxon>
        <taxon>Ditrysia</taxon>
        <taxon>Noctuoidea</taxon>
        <taxon>Noctuidae</taxon>
        <taxon>Plusiinae</taxon>
        <taxon>Trichoplusia</taxon>
    </lineage>
</organism>
<keyword evidence="1" id="KW-0479">Metal-binding</keyword>
<dbReference type="InterPro" id="IPR001878">
    <property type="entry name" value="Znf_CCHC"/>
</dbReference>
<feature type="domain" description="CCHC-type" evidence="3">
    <location>
        <begin position="356"/>
        <end position="369"/>
    </location>
</feature>
<dbReference type="AlphaFoldDB" id="A0A7E5X3A7"/>
<dbReference type="RefSeq" id="XP_026746866.1">
    <property type="nucleotide sequence ID" value="XM_026891065.1"/>
</dbReference>
<keyword evidence="1" id="KW-0863">Zinc-finger</keyword>
<dbReference type="OrthoDB" id="8122238at2759"/>
<protein>
    <submittedName>
        <fullName evidence="5">Uncharacterized protein LOC113508094</fullName>
    </submittedName>
</protein>
<dbReference type="Gene3D" id="4.10.60.10">
    <property type="entry name" value="Zinc finger, CCHC-type"/>
    <property type="match status" value="1"/>
</dbReference>
<evidence type="ECO:0000313" key="4">
    <source>
        <dbReference type="Proteomes" id="UP000322000"/>
    </source>
</evidence>
<evidence type="ECO:0000256" key="2">
    <source>
        <dbReference type="SAM" id="MobiDB-lite"/>
    </source>
</evidence>
<dbReference type="GeneID" id="113508094"/>
<dbReference type="GO" id="GO:0003676">
    <property type="term" value="F:nucleic acid binding"/>
    <property type="evidence" value="ECO:0007669"/>
    <property type="project" value="InterPro"/>
</dbReference>
<keyword evidence="4" id="KW-1185">Reference proteome</keyword>
<dbReference type="KEGG" id="tnl:113508094"/>
<evidence type="ECO:0000259" key="3">
    <source>
        <dbReference type="PROSITE" id="PS50158"/>
    </source>
</evidence>
<feature type="domain" description="CCHC-type" evidence="3">
    <location>
        <begin position="335"/>
        <end position="351"/>
    </location>
</feature>
<reference evidence="5" key="1">
    <citation type="submission" date="2025-08" db="UniProtKB">
        <authorList>
            <consortium name="RefSeq"/>
        </authorList>
    </citation>
    <scope>IDENTIFICATION</scope>
</reference>
<gene>
    <name evidence="5" type="primary">LOC113508094</name>
</gene>
<dbReference type="SUPFAM" id="SSF57756">
    <property type="entry name" value="Retrovirus zinc finger-like domains"/>
    <property type="match status" value="1"/>
</dbReference>
<feature type="region of interest" description="Disordered" evidence="2">
    <location>
        <begin position="1"/>
        <end position="48"/>
    </location>
</feature>
<proteinExistence type="predicted"/>
<evidence type="ECO:0000313" key="5">
    <source>
        <dbReference type="RefSeq" id="XP_026746866.1"/>
    </source>
</evidence>